<keyword evidence="2" id="KW-1185">Reference proteome</keyword>
<proteinExistence type="predicted"/>
<organism evidence="1 2">
    <name type="scientific">Priestia flexa</name>
    <dbReference type="NCBI Taxonomy" id="86664"/>
    <lineage>
        <taxon>Bacteria</taxon>
        <taxon>Bacillati</taxon>
        <taxon>Bacillota</taxon>
        <taxon>Bacilli</taxon>
        <taxon>Bacillales</taxon>
        <taxon>Bacillaceae</taxon>
        <taxon>Priestia</taxon>
    </lineage>
</organism>
<evidence type="ECO:0000313" key="1">
    <source>
        <dbReference type="EMBL" id="MDW8516493.1"/>
    </source>
</evidence>
<gene>
    <name evidence="1" type="ORF">RIB56_10145</name>
</gene>
<dbReference type="EMBL" id="JAWUZT010000025">
    <property type="protein sequence ID" value="MDW8516493.1"/>
    <property type="molecule type" value="Genomic_DNA"/>
</dbReference>
<protein>
    <submittedName>
        <fullName evidence="1">Uncharacterized protein</fullName>
    </submittedName>
</protein>
<dbReference type="RefSeq" id="WP_318757622.1">
    <property type="nucleotide sequence ID" value="NZ_JAWUZT010000025.1"/>
</dbReference>
<reference evidence="2" key="1">
    <citation type="submission" date="2023-07" db="EMBL/GenBank/DDBJ databases">
        <title>Draft genomic sequences of Priestia flexa CCM isolated from the soil of an abandoned mine contaminated by free cyanide in the high Andean zone of Tacna, Peru.</title>
        <authorList>
            <person name="Caceda Quiroz C.J."/>
            <person name="Maraza Chooque G.J."/>
            <person name="Fora Quispe G.L."/>
            <person name="Carpio Mamani M."/>
        </authorList>
    </citation>
    <scope>NUCLEOTIDE SEQUENCE [LARGE SCALE GENOMIC DNA]</scope>
    <source>
        <strain evidence="2">CCM</strain>
    </source>
</reference>
<name>A0ABU4J691_9BACI</name>
<sequence length="40" mass="4595">MKEKEVELFPGQCTGTIKVFINCLEIQEPIQLELELVFQG</sequence>
<evidence type="ECO:0000313" key="2">
    <source>
        <dbReference type="Proteomes" id="UP001284771"/>
    </source>
</evidence>
<accession>A0ABU4J691</accession>
<dbReference type="Proteomes" id="UP001284771">
    <property type="component" value="Unassembled WGS sequence"/>
</dbReference>
<comment type="caution">
    <text evidence="1">The sequence shown here is derived from an EMBL/GenBank/DDBJ whole genome shotgun (WGS) entry which is preliminary data.</text>
</comment>